<dbReference type="STRING" id="551987.SAMN05192549_11564"/>
<dbReference type="EMBL" id="FRCX01000015">
    <property type="protein sequence ID" value="SHN42856.1"/>
    <property type="molecule type" value="Genomic_DNA"/>
</dbReference>
<evidence type="ECO:0000313" key="1">
    <source>
        <dbReference type="EMBL" id="SHN42856.1"/>
    </source>
</evidence>
<gene>
    <name evidence="1" type="ORF">SAMN05192549_11564</name>
</gene>
<reference evidence="2" key="1">
    <citation type="submission" date="2016-11" db="EMBL/GenBank/DDBJ databases">
        <authorList>
            <person name="Varghese N."/>
            <person name="Submissions S."/>
        </authorList>
    </citation>
    <scope>NUCLEOTIDE SEQUENCE [LARGE SCALE GENOMIC DNA]</scope>
    <source>
        <strain evidence="2">Sac-22</strain>
    </source>
</reference>
<proteinExistence type="predicted"/>
<accession>A0A1M7R9D7</accession>
<protein>
    <submittedName>
        <fullName evidence="1">Uncharacterized protein</fullName>
    </submittedName>
</protein>
<organism evidence="1 2">
    <name type="scientific">Duganella sacchari</name>
    <dbReference type="NCBI Taxonomy" id="551987"/>
    <lineage>
        <taxon>Bacteria</taxon>
        <taxon>Pseudomonadati</taxon>
        <taxon>Pseudomonadota</taxon>
        <taxon>Betaproteobacteria</taxon>
        <taxon>Burkholderiales</taxon>
        <taxon>Oxalobacteraceae</taxon>
        <taxon>Telluria group</taxon>
        <taxon>Duganella</taxon>
    </lineage>
</organism>
<dbReference type="RefSeq" id="WP_072789029.1">
    <property type="nucleotide sequence ID" value="NZ_FRCX01000015.1"/>
</dbReference>
<dbReference type="OrthoDB" id="8778577at2"/>
<keyword evidence="2" id="KW-1185">Reference proteome</keyword>
<evidence type="ECO:0000313" key="2">
    <source>
        <dbReference type="Proteomes" id="UP000184339"/>
    </source>
</evidence>
<sequence>MTVSLNTVTSNAAYQPYVPTAAPAAATAAAELSSQAVTLSAQSAVVASLGGSTGATVYSPAGLLNTLQQAGQAEETIATPKEGSNVDTSNTAQLAQDQNILSSLTESATSSGVYTGTGAISTTLSEQAASNWAELLKTNPNLAGTVISSSYDMGIVNLLSVTA</sequence>
<dbReference type="AlphaFoldDB" id="A0A1M7R9D7"/>
<name>A0A1M7R9D7_9BURK</name>
<dbReference type="Proteomes" id="UP000184339">
    <property type="component" value="Unassembled WGS sequence"/>
</dbReference>